<dbReference type="PANTHER" id="PTHR43278:SF2">
    <property type="entry name" value="IRON-SULFUR FLAVOPROTEIN"/>
    <property type="match status" value="1"/>
</dbReference>
<dbReference type="PANTHER" id="PTHR43278">
    <property type="entry name" value="NAD(P)H-DEPENDENT FMN-CONTAINING OXIDOREDUCTASE YWQN-RELATED"/>
    <property type="match status" value="1"/>
</dbReference>
<protein>
    <recommendedName>
        <fullName evidence="3">NADPH-dependent FMN reductase-like domain-containing protein</fullName>
    </recommendedName>
</protein>
<dbReference type="Gene3D" id="3.40.50.360">
    <property type="match status" value="1"/>
</dbReference>
<keyword evidence="1" id="KW-0285">Flavoprotein</keyword>
<gene>
    <name evidence="4" type="ORF">GCV89_10445</name>
</gene>
<feature type="domain" description="NADPH-dependent FMN reductase-like" evidence="3">
    <location>
        <begin position="3"/>
        <end position="151"/>
    </location>
</feature>
<dbReference type="EMBL" id="AAMGJA010000003">
    <property type="protein sequence ID" value="EDH0938404.1"/>
    <property type="molecule type" value="Genomic_DNA"/>
</dbReference>
<dbReference type="InterPro" id="IPR005025">
    <property type="entry name" value="FMN_Rdtase-like_dom"/>
</dbReference>
<dbReference type="InterPro" id="IPR029039">
    <property type="entry name" value="Flavoprotein-like_sf"/>
</dbReference>
<dbReference type="GO" id="GO:0016491">
    <property type="term" value="F:oxidoreductase activity"/>
    <property type="evidence" value="ECO:0007669"/>
    <property type="project" value="InterPro"/>
</dbReference>
<name>A0A5M3EP05_LISMN</name>
<keyword evidence="2" id="KW-0288">FMN</keyword>
<organism evidence="4">
    <name type="scientific">Listeria monocytogenes</name>
    <dbReference type="NCBI Taxonomy" id="1639"/>
    <lineage>
        <taxon>Bacteria</taxon>
        <taxon>Bacillati</taxon>
        <taxon>Bacillota</taxon>
        <taxon>Bacilli</taxon>
        <taxon>Bacillales</taxon>
        <taxon>Listeriaceae</taxon>
        <taxon>Listeria</taxon>
    </lineage>
</organism>
<reference evidence="4" key="1">
    <citation type="submission" date="2019-10" db="EMBL/GenBank/DDBJ databases">
        <authorList>
            <consortium name="GenomeTrakr: Next Generation Sequencing Network for Food Pathogen Tracability"/>
        </authorList>
    </citation>
    <scope>NUCLEOTIDE SEQUENCE</scope>
    <source>
        <strain evidence="4">CFSAN085152</strain>
    </source>
</reference>
<dbReference type="SUPFAM" id="SSF52218">
    <property type="entry name" value="Flavoproteins"/>
    <property type="match status" value="1"/>
</dbReference>
<comment type="caution">
    <text evidence="4">The sequence shown here is derived from an EMBL/GenBank/DDBJ whole genome shotgun (WGS) entry which is preliminary data.</text>
</comment>
<evidence type="ECO:0000259" key="3">
    <source>
        <dbReference type="Pfam" id="PF03358"/>
    </source>
</evidence>
<evidence type="ECO:0000256" key="1">
    <source>
        <dbReference type="ARBA" id="ARBA00022630"/>
    </source>
</evidence>
<dbReference type="InterPro" id="IPR051796">
    <property type="entry name" value="ISF_SsuE-like"/>
</dbReference>
<sequence length="235" mass="27208">MKKIFVYIGSNNKNSKTMKVFNEIRNNVEVYLGVEECEYTIFQAYNLNLKTCIGCSVCFLKGSCTLENKEQNYKEMLSAMSEADIIILGTPTYLHHISSEMKNFLDRIAYLTHVMPFIGKKCVLLVSADSNGSGFAMDYMKKIATFLGLNVETTGHFLEIDGKKSWELARVSNDLINMIKENSIEINEEIDQQYQSYKRIYSRTDYSGFEKDYWIETGYLEYETAYQLGRAKYHK</sequence>
<dbReference type="AlphaFoldDB" id="A0A5M3EP05"/>
<dbReference type="Pfam" id="PF03358">
    <property type="entry name" value="FMN_red"/>
    <property type="match status" value="1"/>
</dbReference>
<accession>A0A5M3EP05</accession>
<evidence type="ECO:0000256" key="2">
    <source>
        <dbReference type="ARBA" id="ARBA00022643"/>
    </source>
</evidence>
<proteinExistence type="predicted"/>
<evidence type="ECO:0000313" key="4">
    <source>
        <dbReference type="EMBL" id="EDH0938404.1"/>
    </source>
</evidence>